<dbReference type="EMBL" id="RIAR02000001">
    <property type="protein sequence ID" value="NSL90329.1"/>
    <property type="molecule type" value="Genomic_DNA"/>
</dbReference>
<dbReference type="Proteomes" id="UP000281028">
    <property type="component" value="Unassembled WGS sequence"/>
</dbReference>
<dbReference type="RefSeq" id="WP_127040588.1">
    <property type="nucleotide sequence ID" value="NZ_JAABOK010000005.1"/>
</dbReference>
<proteinExistence type="predicted"/>
<dbReference type="OrthoDB" id="614457at2"/>
<dbReference type="AlphaFoldDB" id="A0A3S1CRD9"/>
<evidence type="ECO:0000313" key="2">
    <source>
        <dbReference type="Proteomes" id="UP000281028"/>
    </source>
</evidence>
<evidence type="ECO:0000313" key="1">
    <source>
        <dbReference type="EMBL" id="NSL90329.1"/>
    </source>
</evidence>
<name>A0A3S1CRD9_9BACT</name>
<dbReference type="InterPro" id="IPR041662">
    <property type="entry name" value="SusD-like_2"/>
</dbReference>
<dbReference type="PROSITE" id="PS51257">
    <property type="entry name" value="PROKAR_LIPOPROTEIN"/>
    <property type="match status" value="1"/>
</dbReference>
<dbReference type="SUPFAM" id="SSF48452">
    <property type="entry name" value="TPR-like"/>
    <property type="match status" value="1"/>
</dbReference>
<comment type="caution">
    <text evidence="1">The sequence shown here is derived from an EMBL/GenBank/DDBJ whole genome shotgun (WGS) entry which is preliminary data.</text>
</comment>
<organism evidence="1 2">
    <name type="scientific">Chitinophaga solisilvae</name>
    <dbReference type="NCBI Taxonomy" id="1233460"/>
    <lineage>
        <taxon>Bacteria</taxon>
        <taxon>Pseudomonadati</taxon>
        <taxon>Bacteroidota</taxon>
        <taxon>Chitinophagia</taxon>
        <taxon>Chitinophagales</taxon>
        <taxon>Chitinophagaceae</taxon>
        <taxon>Chitinophaga</taxon>
    </lineage>
</organism>
<keyword evidence="2" id="KW-1185">Reference proteome</keyword>
<accession>A0A3S1CRD9</accession>
<sequence>MKRINISAAAIGLTLMLTLGAGCKKYLDVNTDPDRPVDAPPAAILTGVEVTTGFVLGGADLPLATGVLTNVVTGASQQYESYEEYQMVADNFTNAWGSVYQGILNNLSELRKMSDEKKWYFYNGVGKILTAYVLCTTTDMWGDIPYSDAFKGLSFQFKAKFDKQEDVYKTIDALITSGLTDLHQPQLGPNPGDNDVLYGGDPDKWIAFANSFRLRVLIHLVKRDPNAAQKVIAAAAAPGGLIDNDQLPDAQINFLNDPTRANPIQQFNEQRTGYVEYDNTFLINSMKALNDKRVSKYLPGGFYDSRNSPMLMLTSYEVNFILAEAYARAGNTAQAKSFYEAGVLGSFAKVGADATGYLAKPEVSFDAATTPAARLNLIMTQKYYAMYLQSESFTDWRRTGLPVLTSKNGTLEIPRRLPYPQSELSYNKENVPGNITLLTKVWWDQ</sequence>
<dbReference type="Pfam" id="PF12771">
    <property type="entry name" value="SusD-like_2"/>
    <property type="match status" value="2"/>
</dbReference>
<dbReference type="InterPro" id="IPR011990">
    <property type="entry name" value="TPR-like_helical_dom_sf"/>
</dbReference>
<reference evidence="1" key="1">
    <citation type="submission" date="2020-05" db="EMBL/GenBank/DDBJ databases">
        <title>Chitinophaga laudate sp. nov., isolated from a tropical peat swamp.</title>
        <authorList>
            <person name="Goh C.B.S."/>
            <person name="Lee M.S."/>
            <person name="Parimannan S."/>
            <person name="Pasbakhsh P."/>
            <person name="Yule C.M."/>
            <person name="Rajandas H."/>
            <person name="Loke S."/>
            <person name="Croft L."/>
            <person name="Tan J.B.L."/>
        </authorList>
    </citation>
    <scope>NUCLEOTIDE SEQUENCE</scope>
    <source>
        <strain evidence="1">Mgbs1</strain>
    </source>
</reference>
<protein>
    <submittedName>
        <fullName evidence="1">SusD/RagB family nutrient-binding outer membrane lipoprotein</fullName>
    </submittedName>
</protein>
<keyword evidence="1" id="KW-0449">Lipoprotein</keyword>
<gene>
    <name evidence="1" type="ORF">ECE50_026085</name>
</gene>
<dbReference type="Gene3D" id="1.25.40.390">
    <property type="match status" value="1"/>
</dbReference>